<comment type="caution">
    <text evidence="6">The sequence shown here is derived from an EMBL/GenBank/DDBJ whole genome shotgun (WGS) entry which is preliminary data.</text>
</comment>
<dbReference type="Pfam" id="PF00743">
    <property type="entry name" value="FMO-like"/>
    <property type="match status" value="1"/>
</dbReference>
<comment type="similarity">
    <text evidence="1">Belongs to the FMO family.</text>
</comment>
<accession>A0A2S4KZD4</accession>
<evidence type="ECO:0000256" key="4">
    <source>
        <dbReference type="ARBA" id="ARBA00022857"/>
    </source>
</evidence>
<sequence length="549" mass="61461">MGIVGVKNLLEEGFDVTGFERCGYVGGLWHYTEDEDTLSVLECEFTLLAQAADADVGLLLSRNVFELLTTVRDVTPISHSQKVGTQLSQRCPVSLLLTQTGTAAHCSARQVEEYIESYVDHFDLRRHLRLNTAVERICRDDNVGQWRLDLKGQPSELFDKVLLATGPHVKPMMPKIEGFESFTGRIIHSRAFKRPGAFAGMKVVVLGLGNTGGDICNALVGHASSIYLSHNNGAVVTPREINGVPLTHKLSRRFFMIQGILDDWFPKLSDWLFNQVARMFMRKFLGPIDPAWRLHPGPSVRISTPVISETLISNLRSEAVKSVPGIRRVCGPREVELGDGQRLEADAIICCTGYGNSFDVLESRFDPTTDPPRAWLEAPGSKGRALPRLYQNVFSLEAPDSLAFLGCAWLVSGAFCLADITSMCIAQVWAGKSELPGRPEMDRWVRRQEKRISGMAHRGTPIPASVHQREWLVWADETAGLGMEQHLGWGWAGWVFWWRDHRLWKMLMDGVLASASWRVFEGKRRPWPGARAELERLNSVYRGEARVTS</sequence>
<dbReference type="Proteomes" id="UP000237481">
    <property type="component" value="Unassembled WGS sequence"/>
</dbReference>
<name>A0A2S4KZD4_9HYPO</name>
<dbReference type="GO" id="GO:0050661">
    <property type="term" value="F:NADP binding"/>
    <property type="evidence" value="ECO:0007669"/>
    <property type="project" value="InterPro"/>
</dbReference>
<evidence type="ECO:0000256" key="3">
    <source>
        <dbReference type="ARBA" id="ARBA00022827"/>
    </source>
</evidence>
<keyword evidence="3" id="KW-0274">FAD</keyword>
<gene>
    <name evidence="6" type="ORF">TPAR_04235</name>
</gene>
<proteinExistence type="inferred from homology"/>
<dbReference type="OrthoDB" id="66881at2759"/>
<dbReference type="InterPro" id="IPR036188">
    <property type="entry name" value="FAD/NAD-bd_sf"/>
</dbReference>
<dbReference type="PANTHER" id="PTHR23023">
    <property type="entry name" value="DIMETHYLANILINE MONOOXYGENASE"/>
    <property type="match status" value="1"/>
</dbReference>
<evidence type="ECO:0000313" key="7">
    <source>
        <dbReference type="Proteomes" id="UP000237481"/>
    </source>
</evidence>
<dbReference type="Gene3D" id="3.50.50.60">
    <property type="entry name" value="FAD/NAD(P)-binding domain"/>
    <property type="match status" value="3"/>
</dbReference>
<dbReference type="EMBL" id="PKSG01000434">
    <property type="protein sequence ID" value="POR35529.1"/>
    <property type="molecule type" value="Genomic_DNA"/>
</dbReference>
<dbReference type="SUPFAM" id="SSF51905">
    <property type="entry name" value="FAD/NAD(P)-binding domain"/>
    <property type="match status" value="2"/>
</dbReference>
<keyword evidence="7" id="KW-1185">Reference proteome</keyword>
<evidence type="ECO:0000256" key="5">
    <source>
        <dbReference type="ARBA" id="ARBA00023002"/>
    </source>
</evidence>
<dbReference type="GO" id="GO:0050660">
    <property type="term" value="F:flavin adenine dinucleotide binding"/>
    <property type="evidence" value="ECO:0007669"/>
    <property type="project" value="InterPro"/>
</dbReference>
<dbReference type="InterPro" id="IPR000960">
    <property type="entry name" value="Flavin_mOase"/>
</dbReference>
<protein>
    <submittedName>
        <fullName evidence="6">Dimethylaniline monooxygenase [N-oxide-forming] 3</fullName>
    </submittedName>
</protein>
<keyword evidence="5" id="KW-0560">Oxidoreductase</keyword>
<keyword evidence="6" id="KW-0503">Monooxygenase</keyword>
<dbReference type="GO" id="GO:0004499">
    <property type="term" value="F:N,N-dimethylaniline monooxygenase activity"/>
    <property type="evidence" value="ECO:0007669"/>
    <property type="project" value="InterPro"/>
</dbReference>
<reference evidence="6 7" key="1">
    <citation type="submission" date="2018-01" db="EMBL/GenBank/DDBJ databases">
        <title>Harnessing the power of phylogenomics to disentangle the directionality and signatures of interkingdom host jumping in the parasitic fungal genus Tolypocladium.</title>
        <authorList>
            <person name="Quandt C.A."/>
            <person name="Patterson W."/>
            <person name="Spatafora J.W."/>
        </authorList>
    </citation>
    <scope>NUCLEOTIDE SEQUENCE [LARGE SCALE GENOMIC DNA]</scope>
    <source>
        <strain evidence="6 7">NRBC 100945</strain>
    </source>
</reference>
<dbReference type="InterPro" id="IPR050346">
    <property type="entry name" value="FMO-like"/>
</dbReference>
<evidence type="ECO:0000313" key="6">
    <source>
        <dbReference type="EMBL" id="POR35529.1"/>
    </source>
</evidence>
<organism evidence="6 7">
    <name type="scientific">Tolypocladium paradoxum</name>
    <dbReference type="NCBI Taxonomy" id="94208"/>
    <lineage>
        <taxon>Eukaryota</taxon>
        <taxon>Fungi</taxon>
        <taxon>Dikarya</taxon>
        <taxon>Ascomycota</taxon>
        <taxon>Pezizomycotina</taxon>
        <taxon>Sordariomycetes</taxon>
        <taxon>Hypocreomycetidae</taxon>
        <taxon>Hypocreales</taxon>
        <taxon>Ophiocordycipitaceae</taxon>
        <taxon>Tolypocladium</taxon>
    </lineage>
</organism>
<evidence type="ECO:0000256" key="2">
    <source>
        <dbReference type="ARBA" id="ARBA00022630"/>
    </source>
</evidence>
<dbReference type="InterPro" id="IPR020946">
    <property type="entry name" value="Flavin_mOase-like"/>
</dbReference>
<keyword evidence="4" id="KW-0521">NADP</keyword>
<dbReference type="AlphaFoldDB" id="A0A2S4KZD4"/>
<dbReference type="PIRSF" id="PIRSF000332">
    <property type="entry name" value="FMO"/>
    <property type="match status" value="1"/>
</dbReference>
<keyword evidence="2" id="KW-0285">Flavoprotein</keyword>
<evidence type="ECO:0000256" key="1">
    <source>
        <dbReference type="ARBA" id="ARBA00009183"/>
    </source>
</evidence>